<dbReference type="RefSeq" id="WP_014556634.1">
    <property type="nucleotide sequence ID" value="NC_017459.1"/>
</dbReference>
<dbReference type="Proteomes" id="UP000007954">
    <property type="component" value="Chromosome"/>
</dbReference>
<name>G0LM85_HALWC</name>
<evidence type="ECO:0000313" key="2">
    <source>
        <dbReference type="Proteomes" id="UP000007954"/>
    </source>
</evidence>
<dbReference type="HOGENOM" id="CLU_123703_0_0_2"/>
<dbReference type="KEGG" id="hwc:Hqrw_3442"/>
<dbReference type="OrthoDB" id="189868at2157"/>
<reference evidence="1 2" key="1">
    <citation type="journal article" date="2011" name="PLoS ONE">
        <title>Haloquadratum walsbyi: limited diversity in a global pond.</title>
        <authorList>
            <person name="Dyall-Smith M."/>
            <person name="Pfeiffer F."/>
            <person name="Klee K."/>
            <person name="Palm P."/>
            <person name="Gross K."/>
            <person name="Schuster S.C."/>
            <person name="Rampp M."/>
            <person name="Oesterhelt D."/>
        </authorList>
    </citation>
    <scope>NUCLEOTIDE SEQUENCE [LARGE SCALE GENOMIC DNA]</scope>
    <source>
        <strain evidence="2">DSM 16854 / JCM 12705 / C23</strain>
    </source>
</reference>
<proteinExistence type="predicted"/>
<sequence length="142" mass="16145">MAGSSDSFDSAAASHRALRSIKQELDRHPIVTGTRGFPAGDFVKVVADLATERWGIDTDNPKLTARWFAGERQDARPEFSFHYSDTERDFGWHYHEQEHVEGWGHFQERTGESAYSYESYTFPSQNPAGLVWDVMSNLSSRV</sequence>
<organism evidence="1 2">
    <name type="scientific">Haloquadratum walsbyi (strain DSM 16854 / JCM 12705 / C23)</name>
    <dbReference type="NCBI Taxonomy" id="768065"/>
    <lineage>
        <taxon>Archaea</taxon>
        <taxon>Methanobacteriati</taxon>
        <taxon>Methanobacteriota</taxon>
        <taxon>Stenosarchaea group</taxon>
        <taxon>Halobacteria</taxon>
        <taxon>Halobacteriales</taxon>
        <taxon>Haloferacaceae</taxon>
        <taxon>Haloquadratum</taxon>
    </lineage>
</organism>
<dbReference type="GeneID" id="12448262"/>
<dbReference type="EMBL" id="FR746099">
    <property type="protein sequence ID" value="CCC41205.1"/>
    <property type="molecule type" value="Genomic_DNA"/>
</dbReference>
<dbReference type="AlphaFoldDB" id="G0LM85"/>
<gene>
    <name evidence="1" type="ordered locus">Hqrw_3442</name>
</gene>
<evidence type="ECO:0000313" key="1">
    <source>
        <dbReference type="EMBL" id="CCC41205.1"/>
    </source>
</evidence>
<accession>G0LM85</accession>
<protein>
    <submittedName>
        <fullName evidence="1">Uncharacterized protein</fullName>
    </submittedName>
</protein>